<evidence type="ECO:0000256" key="9">
    <source>
        <dbReference type="ARBA" id="ARBA00040345"/>
    </source>
</evidence>
<dbReference type="Gene3D" id="3.90.550.10">
    <property type="entry name" value="Spore Coat Polysaccharide Biosynthesis Protein SpsA, Chain A"/>
    <property type="match status" value="1"/>
</dbReference>
<comment type="function">
    <text evidence="6">Catalyzes the glycosylation of 4,4'-diaponeurosporenoate, i.e. the esterification of glucose at the C1'' position with the carboxyl group of 4,4'-diaponeurosporenic acid, to form glycosyl-4,4'-diaponeurosporenoate. This is a step in the biosynthesis of staphyloxanthin, an orange pigment present in most staphylococci strains.</text>
</comment>
<feature type="compositionally biased region" description="Basic and acidic residues" evidence="10">
    <location>
        <begin position="73"/>
        <end position="96"/>
    </location>
</feature>
<dbReference type="SUPFAM" id="SSF53448">
    <property type="entry name" value="Nucleotide-diphospho-sugar transferases"/>
    <property type="match status" value="1"/>
</dbReference>
<organism evidence="12 13">
    <name type="scientific">Microbacterium hatanonis</name>
    <dbReference type="NCBI Taxonomy" id="404366"/>
    <lineage>
        <taxon>Bacteria</taxon>
        <taxon>Bacillati</taxon>
        <taxon>Actinomycetota</taxon>
        <taxon>Actinomycetes</taxon>
        <taxon>Micrococcales</taxon>
        <taxon>Microbacteriaceae</taxon>
        <taxon>Microbacterium</taxon>
    </lineage>
</organism>
<feature type="region of interest" description="Disordered" evidence="10">
    <location>
        <begin position="73"/>
        <end position="106"/>
    </location>
</feature>
<evidence type="ECO:0000256" key="6">
    <source>
        <dbReference type="ARBA" id="ARBA00037281"/>
    </source>
</evidence>
<keyword evidence="2" id="KW-1003">Cell membrane</keyword>
<evidence type="ECO:0000313" key="13">
    <source>
        <dbReference type="Proteomes" id="UP000321034"/>
    </source>
</evidence>
<sequence>MARIAHRHRRGRHGGHVRPLRLADRQAGALRDAPGRAAAARVPRVRDRHLDRRLHGVDVLPRLVRLHADPDRARDPLRDRRVGDDREDRRRVDARRPRLRRASRGRAERLVTGPTVVIPAHDEASIIAAAVEPLAAAGLDVLVVANGCTDETAARASAAGARVIETREASKIVALNAALADVSAYPVAVVDADVTVSPADLRALAERLDADPVADVASPAMRVRPSRSWWVRQYYRVWALTDYRSSGHIGSGVYVLDAAGVARLGAFPDVIADDLYVQRLFAPAERLTPADLTFAVEAPGSIRALLARNTRIAAGNRELASRFPALAPASGATGARSLVKRVAPRPSLWAGFAIYAAVYLLAHRRAEALLAAHRPVAWNRDDTTRRASA</sequence>
<dbReference type="EMBL" id="VRSV01000002">
    <property type="protein sequence ID" value="TXK10289.1"/>
    <property type="molecule type" value="Genomic_DNA"/>
</dbReference>
<protein>
    <recommendedName>
        <fullName evidence="9">4,4'-diaponeurosporenoate glycosyltransferase</fullName>
    </recommendedName>
</protein>
<evidence type="ECO:0000256" key="8">
    <source>
        <dbReference type="ARBA" id="ARBA00038120"/>
    </source>
</evidence>
<dbReference type="GO" id="GO:0016757">
    <property type="term" value="F:glycosyltransferase activity"/>
    <property type="evidence" value="ECO:0007669"/>
    <property type="project" value="UniProtKB-KW"/>
</dbReference>
<evidence type="ECO:0000256" key="1">
    <source>
        <dbReference type="ARBA" id="ARBA00004236"/>
    </source>
</evidence>
<dbReference type="Pfam" id="PF00535">
    <property type="entry name" value="Glycos_transf_2"/>
    <property type="match status" value="1"/>
</dbReference>
<reference evidence="12 13" key="1">
    <citation type="submission" date="2019-08" db="EMBL/GenBank/DDBJ databases">
        <authorList>
            <person name="Dong K."/>
        </authorList>
    </citation>
    <scope>NUCLEOTIDE SEQUENCE [LARGE SCALE GENOMIC DNA]</scope>
    <source>
        <strain evidence="12 13">JCM14558</strain>
    </source>
</reference>
<keyword evidence="5" id="KW-0472">Membrane</keyword>
<comment type="similarity">
    <text evidence="8">Belongs to the glycosyltransferase 2 family. CrtQ subfamily.</text>
</comment>
<dbReference type="PANTHER" id="PTHR43646">
    <property type="entry name" value="GLYCOSYLTRANSFERASE"/>
    <property type="match status" value="1"/>
</dbReference>
<dbReference type="PANTHER" id="PTHR43646:SF2">
    <property type="entry name" value="GLYCOSYLTRANSFERASE 2-LIKE DOMAIN-CONTAINING PROTEIN"/>
    <property type="match status" value="1"/>
</dbReference>
<evidence type="ECO:0000256" key="2">
    <source>
        <dbReference type="ARBA" id="ARBA00022475"/>
    </source>
</evidence>
<evidence type="ECO:0000256" key="5">
    <source>
        <dbReference type="ARBA" id="ARBA00023136"/>
    </source>
</evidence>
<keyword evidence="4 12" id="KW-0808">Transferase</keyword>
<evidence type="ECO:0000259" key="11">
    <source>
        <dbReference type="Pfam" id="PF00535"/>
    </source>
</evidence>
<dbReference type="Proteomes" id="UP000321034">
    <property type="component" value="Unassembled WGS sequence"/>
</dbReference>
<evidence type="ECO:0000256" key="3">
    <source>
        <dbReference type="ARBA" id="ARBA00022676"/>
    </source>
</evidence>
<evidence type="ECO:0000313" key="12">
    <source>
        <dbReference type="EMBL" id="TXK10289.1"/>
    </source>
</evidence>
<evidence type="ECO:0000256" key="10">
    <source>
        <dbReference type="SAM" id="MobiDB-lite"/>
    </source>
</evidence>
<comment type="pathway">
    <text evidence="7">Carotenoid biosynthesis; staphyloxanthin biosynthesis; staphyloxanthin from farnesyl diphosphate: step 4/5.</text>
</comment>
<feature type="domain" description="Glycosyltransferase 2-like" evidence="11">
    <location>
        <begin position="115"/>
        <end position="234"/>
    </location>
</feature>
<gene>
    <name evidence="12" type="ORF">FVP77_15705</name>
</gene>
<proteinExistence type="inferred from homology"/>
<keyword evidence="3" id="KW-0328">Glycosyltransferase</keyword>
<dbReference type="InterPro" id="IPR001173">
    <property type="entry name" value="Glyco_trans_2-like"/>
</dbReference>
<name>A0A5C8HW32_9MICO</name>
<dbReference type="OrthoDB" id="9771846at2"/>
<dbReference type="InterPro" id="IPR029044">
    <property type="entry name" value="Nucleotide-diphossugar_trans"/>
</dbReference>
<comment type="caution">
    <text evidence="12">The sequence shown here is derived from an EMBL/GenBank/DDBJ whole genome shotgun (WGS) entry which is preliminary data.</text>
</comment>
<evidence type="ECO:0000256" key="4">
    <source>
        <dbReference type="ARBA" id="ARBA00022679"/>
    </source>
</evidence>
<comment type="subcellular location">
    <subcellularLocation>
        <location evidence="1">Cell membrane</location>
    </subcellularLocation>
</comment>
<evidence type="ECO:0000256" key="7">
    <source>
        <dbReference type="ARBA" id="ARBA00037904"/>
    </source>
</evidence>
<dbReference type="GO" id="GO:0005886">
    <property type="term" value="C:plasma membrane"/>
    <property type="evidence" value="ECO:0007669"/>
    <property type="project" value="UniProtKB-SubCell"/>
</dbReference>
<dbReference type="AlphaFoldDB" id="A0A5C8HW32"/>
<accession>A0A5C8HW32</accession>
<keyword evidence="13" id="KW-1185">Reference proteome</keyword>